<name>A0A8S1V754_PAROT</name>
<comment type="caution">
    <text evidence="2">The sequence shown here is derived from an EMBL/GenBank/DDBJ whole genome shotgun (WGS) entry which is preliminary data.</text>
</comment>
<keyword evidence="1" id="KW-0175">Coiled coil</keyword>
<feature type="coiled-coil region" evidence="1">
    <location>
        <begin position="66"/>
        <end position="149"/>
    </location>
</feature>
<dbReference type="Proteomes" id="UP000683925">
    <property type="component" value="Unassembled WGS sequence"/>
</dbReference>
<dbReference type="AlphaFoldDB" id="A0A8S1V754"/>
<dbReference type="OrthoDB" id="321504at2759"/>
<accession>A0A8S1V754</accession>
<gene>
    <name evidence="2" type="ORF">POCTA_138.1.T0600176</name>
</gene>
<keyword evidence="3" id="KW-1185">Reference proteome</keyword>
<sequence length="548" mass="65245">MDQRKTIYVDNKPEEYVFQDFDTLDKELEKKYKGKCFLLDYVSEALITPKNIGQFQKFTLFEISQIKLLQQQVQNLKEELKQLTDDQLIQKAISEKTYTNAGKTILGKQDEQEGLKEKIRMLEQENKKLQSLGNQLKAKEQKIQDLSTQSLQFSNQISNLQSQNSKLSYENSQLIASKSEQQGKNLQCSDFQCQENELRTQLDLALQELKTSKLQINQYQEESKYFQTEFKKSKEKIDHLTIELLQLKKQINDQKQSPDDQNKVSQKLQQTVYDLENFYHDEDKQMQEKNQIKFLDSIIKKQSEEIKKTREILLKTDGSLTIYQSNYFEILQIILNEHQFQKCIKEKNFFFRQNCIQKTKFHHSQRIPEEEMSLFVNGKQISKKDLQQNSTQQLKQNWNLKIPKQFLVKDQSDNYYVYKECLEINNKIFKPFQITSPIEQYISSFFKYFYLATSKNLALTECEYGESKDNSEIIISSIIIHSKYEKGFSCFDKGRVEEFEEMLNVHDKTNQRYWSDELEQLAKKVWNDPYIINMNMIQILSSIHRFIF</sequence>
<reference evidence="2" key="1">
    <citation type="submission" date="2021-01" db="EMBL/GenBank/DDBJ databases">
        <authorList>
            <consortium name="Genoscope - CEA"/>
            <person name="William W."/>
        </authorList>
    </citation>
    <scope>NUCLEOTIDE SEQUENCE</scope>
</reference>
<organism evidence="2 3">
    <name type="scientific">Paramecium octaurelia</name>
    <dbReference type="NCBI Taxonomy" id="43137"/>
    <lineage>
        <taxon>Eukaryota</taxon>
        <taxon>Sar</taxon>
        <taxon>Alveolata</taxon>
        <taxon>Ciliophora</taxon>
        <taxon>Intramacronucleata</taxon>
        <taxon>Oligohymenophorea</taxon>
        <taxon>Peniculida</taxon>
        <taxon>Parameciidae</taxon>
        <taxon>Paramecium</taxon>
    </lineage>
</organism>
<protein>
    <submittedName>
        <fullName evidence="2">Uncharacterized protein</fullName>
    </submittedName>
</protein>
<proteinExistence type="predicted"/>
<dbReference type="EMBL" id="CAJJDP010000059">
    <property type="protein sequence ID" value="CAD8172561.1"/>
    <property type="molecule type" value="Genomic_DNA"/>
</dbReference>
<evidence type="ECO:0000313" key="3">
    <source>
        <dbReference type="Proteomes" id="UP000683925"/>
    </source>
</evidence>
<evidence type="ECO:0000256" key="1">
    <source>
        <dbReference type="SAM" id="Coils"/>
    </source>
</evidence>
<feature type="coiled-coil region" evidence="1">
    <location>
        <begin position="202"/>
        <end position="257"/>
    </location>
</feature>
<evidence type="ECO:0000313" key="2">
    <source>
        <dbReference type="EMBL" id="CAD8172561.1"/>
    </source>
</evidence>